<accession>A0A9D7XQT4</accession>
<reference evidence="1 2" key="1">
    <citation type="submission" date="2020-10" db="EMBL/GenBank/DDBJ databases">
        <title>Connecting structure to function with the recovery of over 1000 high-quality activated sludge metagenome-assembled genomes encoding full-length rRNA genes using long-read sequencing.</title>
        <authorList>
            <person name="Singleton C.M."/>
            <person name="Petriglieri F."/>
            <person name="Kristensen J.M."/>
            <person name="Kirkegaard R.H."/>
            <person name="Michaelsen T.Y."/>
            <person name="Andersen M.H."/>
            <person name="Karst S.M."/>
            <person name="Dueholm M.S."/>
            <person name="Nielsen P.H."/>
            <person name="Albertsen M."/>
        </authorList>
    </citation>
    <scope>NUCLEOTIDE SEQUENCE [LARGE SCALE GENOMIC DNA]</scope>
    <source>
        <strain evidence="1">Ribe_18-Q3-R11-54_MAXAC.273</strain>
    </source>
</reference>
<proteinExistence type="predicted"/>
<gene>
    <name evidence="1" type="ORF">IPP15_19260</name>
</gene>
<comment type="caution">
    <text evidence="1">The sequence shown here is derived from an EMBL/GenBank/DDBJ whole genome shotgun (WGS) entry which is preliminary data.</text>
</comment>
<protein>
    <submittedName>
        <fullName evidence="1">Uncharacterized protein</fullName>
    </submittedName>
</protein>
<sequence length="67" mass="7499">MDQATLDQIRQEVSASLESYMGKIREEVQFAKVADLVEVKGNHYYAKEGLYPTLSQNFQSSGSSEPV</sequence>
<organism evidence="1 2">
    <name type="scientific">Candidatus Opimibacter skivensis</name>
    <dbReference type="NCBI Taxonomy" id="2982028"/>
    <lineage>
        <taxon>Bacteria</taxon>
        <taxon>Pseudomonadati</taxon>
        <taxon>Bacteroidota</taxon>
        <taxon>Saprospiria</taxon>
        <taxon>Saprospirales</taxon>
        <taxon>Saprospiraceae</taxon>
        <taxon>Candidatus Opimibacter</taxon>
    </lineage>
</organism>
<name>A0A9D7XQT4_9BACT</name>
<dbReference type="AlphaFoldDB" id="A0A9D7XQT4"/>
<dbReference type="EMBL" id="JADKGY010000029">
    <property type="protein sequence ID" value="MBK9984475.1"/>
    <property type="molecule type" value="Genomic_DNA"/>
</dbReference>
<evidence type="ECO:0000313" key="1">
    <source>
        <dbReference type="EMBL" id="MBK9984475.1"/>
    </source>
</evidence>
<evidence type="ECO:0000313" key="2">
    <source>
        <dbReference type="Proteomes" id="UP000808337"/>
    </source>
</evidence>
<dbReference type="Proteomes" id="UP000808337">
    <property type="component" value="Unassembled WGS sequence"/>
</dbReference>